<keyword evidence="7 10" id="KW-0067">ATP-binding</keyword>
<dbReference type="PROSITE" id="PS50975">
    <property type="entry name" value="ATP_GRASP"/>
    <property type="match status" value="1"/>
</dbReference>
<evidence type="ECO:0000256" key="1">
    <source>
        <dbReference type="ARBA" id="ARBA00001936"/>
    </source>
</evidence>
<dbReference type="SUPFAM" id="SSF56059">
    <property type="entry name" value="Glutathione synthetase ATP-binding domain-like"/>
    <property type="match status" value="1"/>
</dbReference>
<evidence type="ECO:0000256" key="3">
    <source>
        <dbReference type="ARBA" id="ARBA00022598"/>
    </source>
</evidence>
<dbReference type="PANTHER" id="PTHR21621">
    <property type="entry name" value="RIBOSOMAL PROTEIN S6 MODIFICATION PROTEIN"/>
    <property type="match status" value="1"/>
</dbReference>
<dbReference type="InterPro" id="IPR013815">
    <property type="entry name" value="ATP_grasp_subdomain_1"/>
</dbReference>
<dbReference type="GO" id="GO:0004363">
    <property type="term" value="F:glutathione synthase activity"/>
    <property type="evidence" value="ECO:0007669"/>
    <property type="project" value="UniProtKB-UniRule"/>
</dbReference>
<keyword evidence="8" id="KW-0460">Magnesium</keyword>
<dbReference type="PANTHER" id="PTHR21621:SF4">
    <property type="entry name" value="GLUTATHIONE SYNTHETASE"/>
    <property type="match status" value="1"/>
</dbReference>
<dbReference type="OrthoDB" id="9785415at2"/>
<dbReference type="STRING" id="623280.SAMN05660226_02231"/>
<comment type="pathway">
    <text evidence="10">Sulfur metabolism; glutathione biosynthesis; glutathione from L-cysteine and L-glutamate: step 2/2.</text>
</comment>
<evidence type="ECO:0000313" key="12">
    <source>
        <dbReference type="EMBL" id="SKB58817.1"/>
    </source>
</evidence>
<dbReference type="InterPro" id="IPR016185">
    <property type="entry name" value="PreATP-grasp_dom_sf"/>
</dbReference>
<dbReference type="EC" id="6.3.2.3" evidence="10"/>
<gene>
    <name evidence="10" type="primary">gshB</name>
    <name evidence="12" type="ORF">SAMN05660226_02231</name>
</gene>
<dbReference type="GO" id="GO:0005524">
    <property type="term" value="F:ATP binding"/>
    <property type="evidence" value="ECO:0007669"/>
    <property type="project" value="UniProtKB-UniRule"/>
</dbReference>
<evidence type="ECO:0000256" key="10">
    <source>
        <dbReference type="HAMAP-Rule" id="MF_00162"/>
    </source>
</evidence>
<evidence type="ECO:0000256" key="4">
    <source>
        <dbReference type="ARBA" id="ARBA00022684"/>
    </source>
</evidence>
<comment type="similarity">
    <text evidence="10">Belongs to the prokaryotic GSH synthase family.</text>
</comment>
<organism evidence="12 13">
    <name type="scientific">Parapedobacter luteus</name>
    <dbReference type="NCBI Taxonomy" id="623280"/>
    <lineage>
        <taxon>Bacteria</taxon>
        <taxon>Pseudomonadati</taxon>
        <taxon>Bacteroidota</taxon>
        <taxon>Sphingobacteriia</taxon>
        <taxon>Sphingobacteriales</taxon>
        <taxon>Sphingobacteriaceae</taxon>
        <taxon>Parapedobacter</taxon>
    </lineage>
</organism>
<name>A0A1T5CH83_9SPHI</name>
<keyword evidence="9" id="KW-0464">Manganese</keyword>
<comment type="catalytic activity">
    <reaction evidence="10">
        <text>gamma-L-glutamyl-L-cysteine + glycine + ATP = glutathione + ADP + phosphate + H(+)</text>
        <dbReference type="Rhea" id="RHEA:13557"/>
        <dbReference type="ChEBI" id="CHEBI:15378"/>
        <dbReference type="ChEBI" id="CHEBI:30616"/>
        <dbReference type="ChEBI" id="CHEBI:43474"/>
        <dbReference type="ChEBI" id="CHEBI:57305"/>
        <dbReference type="ChEBI" id="CHEBI:57925"/>
        <dbReference type="ChEBI" id="CHEBI:58173"/>
        <dbReference type="ChEBI" id="CHEBI:456216"/>
        <dbReference type="EC" id="6.3.2.3"/>
    </reaction>
</comment>
<comment type="cofactor">
    <cofactor evidence="2">
        <name>Mg(2+)</name>
        <dbReference type="ChEBI" id="CHEBI:18420"/>
    </cofactor>
</comment>
<dbReference type="HAMAP" id="MF_00162">
    <property type="entry name" value="GSH_S"/>
    <property type="match status" value="1"/>
</dbReference>
<dbReference type="UniPathway" id="UPA00142">
    <property type="reaction ID" value="UER00210"/>
</dbReference>
<evidence type="ECO:0000256" key="9">
    <source>
        <dbReference type="ARBA" id="ARBA00023211"/>
    </source>
</evidence>
<sequence>MTILFVVNQVRKESPGYTTTALALEAHRRGHTVYYVGIGDLVYLSDGRVGAHCRKAPNREFRSLRTFLEALIEEDKQLTSSSEWDVMWLRNDPAADMEKRPWAQDAGVLFGQLASKQGVLVLNHPDGLVKASNKIYLQYFPESVRPQTVVTRNMDDVEAFYRAQNQRIILKPLKGSGGKNVFLLDKKDDKNRKQIVEAICRDGFAIAQEYLPAAKKGDTRLFLMDGRPLMKADKVAAIQRIQQAGEIRSNIHQGARAKGATMTKGMETIIEAVGPLLREDGMFLVGLDIVGDKLMEINVFSPGGLIHASEFHQVDFMEEVIIAVEQKVANLKGNP</sequence>
<dbReference type="SUPFAM" id="SSF52440">
    <property type="entry name" value="PreATP-grasp domain"/>
    <property type="match status" value="1"/>
</dbReference>
<dbReference type="AlphaFoldDB" id="A0A1T5CH83"/>
<protein>
    <recommendedName>
        <fullName evidence="10">Glutathione synthetase</fullName>
        <ecNumber evidence="10">6.3.2.3</ecNumber>
    </recommendedName>
    <alternativeName>
        <fullName evidence="10">GSH synthetase</fullName>
        <shortName evidence="10">GSH-S</shortName>
        <shortName evidence="10">GSHase</shortName>
    </alternativeName>
    <alternativeName>
        <fullName evidence="10">Glutathione synthase</fullName>
    </alternativeName>
</protein>
<evidence type="ECO:0000256" key="8">
    <source>
        <dbReference type="ARBA" id="ARBA00022842"/>
    </source>
</evidence>
<dbReference type="GO" id="GO:0046872">
    <property type="term" value="F:metal ion binding"/>
    <property type="evidence" value="ECO:0007669"/>
    <property type="project" value="UniProtKB-KW"/>
</dbReference>
<feature type="domain" description="ATP-grasp" evidence="11">
    <location>
        <begin position="134"/>
        <end position="325"/>
    </location>
</feature>
<evidence type="ECO:0000256" key="7">
    <source>
        <dbReference type="ARBA" id="ARBA00022840"/>
    </source>
</evidence>
<dbReference type="Pfam" id="PF02955">
    <property type="entry name" value="GSH-S_ATP"/>
    <property type="match status" value="1"/>
</dbReference>
<reference evidence="12 13" key="1">
    <citation type="submission" date="2017-02" db="EMBL/GenBank/DDBJ databases">
        <authorList>
            <person name="Peterson S.W."/>
        </authorList>
    </citation>
    <scope>NUCLEOTIDE SEQUENCE [LARGE SCALE GENOMIC DNA]</scope>
    <source>
        <strain evidence="12 13">DSM 22899</strain>
    </source>
</reference>
<comment type="cofactor">
    <cofactor evidence="1">
        <name>Mn(2+)</name>
        <dbReference type="ChEBI" id="CHEBI:29035"/>
    </cofactor>
</comment>
<dbReference type="EMBL" id="FUYS01000004">
    <property type="protein sequence ID" value="SKB58817.1"/>
    <property type="molecule type" value="Genomic_DNA"/>
</dbReference>
<dbReference type="Proteomes" id="UP000190541">
    <property type="component" value="Unassembled WGS sequence"/>
</dbReference>
<dbReference type="Pfam" id="PF02951">
    <property type="entry name" value="GSH-S_N"/>
    <property type="match status" value="1"/>
</dbReference>
<keyword evidence="3 10" id="KW-0436">Ligase</keyword>
<keyword evidence="4 10" id="KW-0317">Glutathione biosynthesis</keyword>
<dbReference type="InterPro" id="IPR006284">
    <property type="entry name" value="Glut_synth_pro"/>
</dbReference>
<evidence type="ECO:0000313" key="13">
    <source>
        <dbReference type="Proteomes" id="UP000190541"/>
    </source>
</evidence>
<dbReference type="InterPro" id="IPR004218">
    <property type="entry name" value="GSHS_ATP-bd"/>
</dbReference>
<dbReference type="Gene3D" id="3.40.50.20">
    <property type="match status" value="1"/>
</dbReference>
<evidence type="ECO:0000256" key="5">
    <source>
        <dbReference type="ARBA" id="ARBA00022723"/>
    </source>
</evidence>
<evidence type="ECO:0000259" key="11">
    <source>
        <dbReference type="PROSITE" id="PS50975"/>
    </source>
</evidence>
<dbReference type="GO" id="GO:0005737">
    <property type="term" value="C:cytoplasm"/>
    <property type="evidence" value="ECO:0007669"/>
    <property type="project" value="TreeGrafter"/>
</dbReference>
<dbReference type="InterPro" id="IPR011761">
    <property type="entry name" value="ATP-grasp"/>
</dbReference>
<keyword evidence="6 10" id="KW-0547">Nucleotide-binding</keyword>
<keyword evidence="5" id="KW-0479">Metal-binding</keyword>
<proteinExistence type="inferred from homology"/>
<evidence type="ECO:0000256" key="6">
    <source>
        <dbReference type="ARBA" id="ARBA00022741"/>
    </source>
</evidence>
<keyword evidence="13" id="KW-1185">Reference proteome</keyword>
<dbReference type="InterPro" id="IPR004215">
    <property type="entry name" value="GSHS_N"/>
</dbReference>
<dbReference type="Gene3D" id="3.30.470.20">
    <property type="entry name" value="ATP-grasp fold, B domain"/>
    <property type="match status" value="1"/>
</dbReference>
<accession>A0A1T5CH83</accession>
<dbReference type="Gene3D" id="3.30.1490.20">
    <property type="entry name" value="ATP-grasp fold, A domain"/>
    <property type="match status" value="1"/>
</dbReference>
<evidence type="ECO:0000256" key="2">
    <source>
        <dbReference type="ARBA" id="ARBA00001946"/>
    </source>
</evidence>
<dbReference type="RefSeq" id="WP_079716906.1">
    <property type="nucleotide sequence ID" value="NZ_FUYS01000004.1"/>
</dbReference>